<evidence type="ECO:0000256" key="14">
    <source>
        <dbReference type="ARBA" id="ARBA00023288"/>
    </source>
</evidence>
<keyword evidence="9" id="KW-0406">Ion transport</keyword>
<sequence>MRICLVLKSTALVVAAAFLGACSNIPSAGPRASQVESTRAELSAKGIELIDINAQVVKQLASRRASSTFSEAFGNQAPAQKGLGPGDVLDVTVWEAPPAALFGGLQAEGLAPAGGQSIALPSQVVDSSGGISVPFVGRIQAAGLSTEQLGAEIARRLRGKANQPQVLVRLAQNQTSFITVVSDGGGAVRVPFTPKAERLLDALTSAGAAHQSLDKLTVQIVRGNQIARMPFARIIDDPHQNIPLFPGDTIAVLYQPNTFTALGATGKNDEISFEAPGISLAQALARTGGLNDNRADPRGVFVFRMEERLPFGMPDASRVQSTDEKVPVIYRIDLTDPGSYFIARSFMIDDKDIVYVANAPIADLQKFLNVLFSVAYPIVNSVNSFK</sequence>
<proteinExistence type="inferred from homology"/>
<keyword evidence="4" id="KW-1134">Transmembrane beta strand</keyword>
<evidence type="ECO:0000259" key="16">
    <source>
        <dbReference type="Pfam" id="PF02563"/>
    </source>
</evidence>
<keyword evidence="6" id="KW-0812">Transmembrane</keyword>
<dbReference type="PROSITE" id="PS51257">
    <property type="entry name" value="PROKAR_LIPOPROTEIN"/>
    <property type="match status" value="1"/>
</dbReference>
<feature type="domain" description="Polysaccharide export protein N-terminal" evidence="16">
    <location>
        <begin position="77"/>
        <end position="170"/>
    </location>
</feature>
<dbReference type="PANTHER" id="PTHR33619:SF3">
    <property type="entry name" value="POLYSACCHARIDE EXPORT PROTEIN GFCE-RELATED"/>
    <property type="match status" value="1"/>
</dbReference>
<evidence type="ECO:0000256" key="6">
    <source>
        <dbReference type="ARBA" id="ARBA00022692"/>
    </source>
</evidence>
<dbReference type="InterPro" id="IPR049712">
    <property type="entry name" value="Poly_export"/>
</dbReference>
<dbReference type="PANTHER" id="PTHR33619">
    <property type="entry name" value="POLYSACCHARIDE EXPORT PROTEIN GFCE-RELATED"/>
    <property type="match status" value="1"/>
</dbReference>
<dbReference type="GO" id="GO:0046930">
    <property type="term" value="C:pore complex"/>
    <property type="evidence" value="ECO:0007669"/>
    <property type="project" value="UniProtKB-KW"/>
</dbReference>
<dbReference type="OrthoDB" id="9808421at2"/>
<evidence type="ECO:0000256" key="4">
    <source>
        <dbReference type="ARBA" id="ARBA00022452"/>
    </source>
</evidence>
<evidence type="ECO:0000256" key="1">
    <source>
        <dbReference type="ARBA" id="ARBA00004571"/>
    </source>
</evidence>
<dbReference type="RefSeq" id="WP_093644551.1">
    <property type="nucleotide sequence ID" value="NZ_FPBH01000032.1"/>
</dbReference>
<evidence type="ECO:0000256" key="15">
    <source>
        <dbReference type="SAM" id="SignalP"/>
    </source>
</evidence>
<dbReference type="GO" id="GO:0015159">
    <property type="term" value="F:polysaccharide transmembrane transporter activity"/>
    <property type="evidence" value="ECO:0007669"/>
    <property type="project" value="InterPro"/>
</dbReference>
<evidence type="ECO:0000256" key="8">
    <source>
        <dbReference type="ARBA" id="ARBA00023047"/>
    </source>
</evidence>
<comment type="subcellular location">
    <subcellularLocation>
        <location evidence="1">Cell outer membrane</location>
        <topology evidence="1">Multi-pass membrane protein</topology>
    </subcellularLocation>
</comment>
<evidence type="ECO:0000256" key="3">
    <source>
        <dbReference type="ARBA" id="ARBA00022448"/>
    </source>
</evidence>
<evidence type="ECO:0000256" key="11">
    <source>
        <dbReference type="ARBA" id="ARBA00023136"/>
    </source>
</evidence>
<evidence type="ECO:0000313" key="18">
    <source>
        <dbReference type="EMBL" id="SFU25113.1"/>
    </source>
</evidence>
<keyword evidence="3" id="KW-0813">Transport</keyword>
<evidence type="ECO:0000259" key="17">
    <source>
        <dbReference type="Pfam" id="PF22461"/>
    </source>
</evidence>
<dbReference type="InterPro" id="IPR003715">
    <property type="entry name" value="Poly_export_N"/>
</dbReference>
<keyword evidence="7 15" id="KW-0732">Signal</keyword>
<evidence type="ECO:0000313" key="19">
    <source>
        <dbReference type="Proteomes" id="UP000198844"/>
    </source>
</evidence>
<feature type="chain" id="PRO_5011797125" evidence="15">
    <location>
        <begin position="29"/>
        <end position="386"/>
    </location>
</feature>
<evidence type="ECO:0000256" key="2">
    <source>
        <dbReference type="ARBA" id="ARBA00009450"/>
    </source>
</evidence>
<evidence type="ECO:0000256" key="5">
    <source>
        <dbReference type="ARBA" id="ARBA00022597"/>
    </source>
</evidence>
<dbReference type="GO" id="GO:0006811">
    <property type="term" value="P:monoatomic ion transport"/>
    <property type="evidence" value="ECO:0007669"/>
    <property type="project" value="UniProtKB-KW"/>
</dbReference>
<dbReference type="Pfam" id="PF22461">
    <property type="entry name" value="SLBB_2"/>
    <property type="match status" value="1"/>
</dbReference>
<evidence type="ECO:0000256" key="9">
    <source>
        <dbReference type="ARBA" id="ARBA00023065"/>
    </source>
</evidence>
<protein>
    <submittedName>
        <fullName evidence="18">Polysaccharide export outer membrane protein</fullName>
    </submittedName>
</protein>
<keyword evidence="13" id="KW-0998">Cell outer membrane</keyword>
<accession>A0A1I7EMH3</accession>
<dbReference type="Gene3D" id="3.10.560.10">
    <property type="entry name" value="Outer membrane lipoprotein wza domain like"/>
    <property type="match status" value="2"/>
</dbReference>
<dbReference type="InterPro" id="IPR054765">
    <property type="entry name" value="SLBB_dom"/>
</dbReference>
<dbReference type="Pfam" id="PF02563">
    <property type="entry name" value="Poly_export"/>
    <property type="match status" value="1"/>
</dbReference>
<keyword evidence="10" id="KW-0626">Porin</keyword>
<feature type="signal peptide" evidence="15">
    <location>
        <begin position="1"/>
        <end position="28"/>
    </location>
</feature>
<dbReference type="Gene3D" id="3.30.1950.10">
    <property type="entry name" value="wza like domain"/>
    <property type="match status" value="1"/>
</dbReference>
<dbReference type="GO" id="GO:0015288">
    <property type="term" value="F:porin activity"/>
    <property type="evidence" value="ECO:0007669"/>
    <property type="project" value="UniProtKB-KW"/>
</dbReference>
<keyword evidence="5" id="KW-0762">Sugar transport</keyword>
<dbReference type="AlphaFoldDB" id="A0A1I7EMH3"/>
<gene>
    <name evidence="18" type="ORF">SAMN05192563_103288</name>
</gene>
<keyword evidence="14" id="KW-0449">Lipoprotein</keyword>
<dbReference type="EMBL" id="FPBH01000032">
    <property type="protein sequence ID" value="SFU25113.1"/>
    <property type="molecule type" value="Genomic_DNA"/>
</dbReference>
<keyword evidence="12" id="KW-0564">Palmitate</keyword>
<dbReference type="GO" id="GO:0009279">
    <property type="term" value="C:cell outer membrane"/>
    <property type="evidence" value="ECO:0007669"/>
    <property type="project" value="UniProtKB-SubCell"/>
</dbReference>
<reference evidence="18 19" key="1">
    <citation type="submission" date="2016-10" db="EMBL/GenBank/DDBJ databases">
        <authorList>
            <person name="de Groot N.N."/>
        </authorList>
    </citation>
    <scope>NUCLEOTIDE SEQUENCE [LARGE SCALE GENOMIC DNA]</scope>
    <source>
        <strain evidence="18 19">LMG 27731</strain>
    </source>
</reference>
<name>A0A1I7EMH3_9BURK</name>
<evidence type="ECO:0000256" key="13">
    <source>
        <dbReference type="ARBA" id="ARBA00023237"/>
    </source>
</evidence>
<keyword evidence="8" id="KW-0625">Polysaccharide transport</keyword>
<feature type="domain" description="SLBB" evidence="17">
    <location>
        <begin position="263"/>
        <end position="356"/>
    </location>
</feature>
<evidence type="ECO:0000256" key="12">
    <source>
        <dbReference type="ARBA" id="ARBA00023139"/>
    </source>
</evidence>
<keyword evidence="11" id="KW-0472">Membrane</keyword>
<evidence type="ECO:0000256" key="10">
    <source>
        <dbReference type="ARBA" id="ARBA00023114"/>
    </source>
</evidence>
<comment type="similarity">
    <text evidence="2">Belongs to the BexD/CtrA/VexA family.</text>
</comment>
<evidence type="ECO:0000256" key="7">
    <source>
        <dbReference type="ARBA" id="ARBA00022729"/>
    </source>
</evidence>
<organism evidence="18 19">
    <name type="scientific">Paraburkholderia aspalathi</name>
    <dbReference type="NCBI Taxonomy" id="1324617"/>
    <lineage>
        <taxon>Bacteria</taxon>
        <taxon>Pseudomonadati</taxon>
        <taxon>Pseudomonadota</taxon>
        <taxon>Betaproteobacteria</taxon>
        <taxon>Burkholderiales</taxon>
        <taxon>Burkholderiaceae</taxon>
        <taxon>Paraburkholderia</taxon>
    </lineage>
</organism>
<dbReference type="Proteomes" id="UP000198844">
    <property type="component" value="Unassembled WGS sequence"/>
</dbReference>